<dbReference type="SUPFAM" id="SSF51621">
    <property type="entry name" value="Phosphoenolpyruvate/pyruvate domain"/>
    <property type="match status" value="1"/>
</dbReference>
<protein>
    <recommendedName>
        <fullName evidence="4 13">Pyruvate kinase</fullName>
        <ecNumber evidence="4 13">2.7.1.40</ecNumber>
    </recommendedName>
</protein>
<evidence type="ECO:0000256" key="11">
    <source>
        <dbReference type="ARBA" id="ARBA00023152"/>
    </source>
</evidence>
<reference evidence="16" key="1">
    <citation type="submission" date="2025-08" db="UniProtKB">
        <authorList>
            <consortium name="RefSeq"/>
        </authorList>
    </citation>
    <scope>IDENTIFICATION</scope>
</reference>
<dbReference type="SUPFAM" id="SSF50800">
    <property type="entry name" value="PK beta-barrel domain-like"/>
    <property type="match status" value="1"/>
</dbReference>
<evidence type="ECO:0000256" key="1">
    <source>
        <dbReference type="ARBA" id="ARBA00001958"/>
    </source>
</evidence>
<evidence type="ECO:0000256" key="12">
    <source>
        <dbReference type="ARBA" id="ARBA00023317"/>
    </source>
</evidence>
<dbReference type="RefSeq" id="XP_029655468.1">
    <property type="nucleotide sequence ID" value="XM_029799608.2"/>
</dbReference>
<dbReference type="GO" id="GO:0004743">
    <property type="term" value="F:pyruvate kinase activity"/>
    <property type="evidence" value="ECO:0007669"/>
    <property type="project" value="UniProtKB-EC"/>
</dbReference>
<dbReference type="PROSITE" id="PS00110">
    <property type="entry name" value="PYRUVATE_KINASE"/>
    <property type="match status" value="1"/>
</dbReference>
<dbReference type="InterPro" id="IPR040442">
    <property type="entry name" value="Pyrv_kinase-like_dom_sf"/>
</dbReference>
<evidence type="ECO:0000256" key="8">
    <source>
        <dbReference type="ARBA" id="ARBA00022777"/>
    </source>
</evidence>
<proteinExistence type="inferred from homology"/>
<dbReference type="PANTHER" id="PTHR11817">
    <property type="entry name" value="PYRUVATE KINASE"/>
    <property type="match status" value="1"/>
</dbReference>
<keyword evidence="6" id="KW-0479">Metal-binding</keyword>
<comment type="cofactor">
    <cofactor evidence="1">
        <name>K(+)</name>
        <dbReference type="ChEBI" id="CHEBI:29103"/>
    </cofactor>
</comment>
<organism evidence="15 16">
    <name type="scientific">Octopus sinensis</name>
    <name type="common">East Asian common octopus</name>
    <dbReference type="NCBI Taxonomy" id="2607531"/>
    <lineage>
        <taxon>Eukaryota</taxon>
        <taxon>Metazoa</taxon>
        <taxon>Spiralia</taxon>
        <taxon>Lophotrochozoa</taxon>
        <taxon>Mollusca</taxon>
        <taxon>Cephalopoda</taxon>
        <taxon>Coleoidea</taxon>
        <taxon>Octopodiformes</taxon>
        <taxon>Octopoda</taxon>
        <taxon>Incirrata</taxon>
        <taxon>Octopodidae</taxon>
        <taxon>Octopus</taxon>
    </lineage>
</organism>
<comment type="similarity">
    <text evidence="3 13">Belongs to the pyruvate kinase family.</text>
</comment>
<dbReference type="Gene3D" id="3.20.20.60">
    <property type="entry name" value="Phosphoenolpyruvate-binding domains"/>
    <property type="match status" value="2"/>
</dbReference>
<keyword evidence="12" id="KW-0670">Pyruvate</keyword>
<keyword evidence="11 13" id="KW-0324">Glycolysis</keyword>
<dbReference type="InterPro" id="IPR015806">
    <property type="entry name" value="Pyrv_Knase_insert_dom_sf"/>
</dbReference>
<evidence type="ECO:0000256" key="6">
    <source>
        <dbReference type="ARBA" id="ARBA00022723"/>
    </source>
</evidence>
<evidence type="ECO:0000256" key="4">
    <source>
        <dbReference type="ARBA" id="ARBA00012142"/>
    </source>
</evidence>
<dbReference type="InterPro" id="IPR015813">
    <property type="entry name" value="Pyrv/PenolPyrv_kinase-like_dom"/>
</dbReference>
<dbReference type="AlphaFoldDB" id="A0A6P7TUM7"/>
<name>A0A6P7TUM7_9MOLL</name>
<evidence type="ECO:0000256" key="7">
    <source>
        <dbReference type="ARBA" id="ARBA00022741"/>
    </source>
</evidence>
<evidence type="ECO:0000256" key="13">
    <source>
        <dbReference type="RuleBase" id="RU000504"/>
    </source>
</evidence>
<dbReference type="PRINTS" id="PR01050">
    <property type="entry name" value="PYRUVTKNASE"/>
</dbReference>
<sequence>MKNSASIARLEELGLCKKVENTDGTVCFIKDQQLDASCACSTLQHSCLLDVDSEPGQIRKTGIICTIGPASREINTLVGMLEAGMNMARLNFSHGTHKACGATEIQLVAGANVKITSDPKWRTKCSPSVIYVDYANISTTVAPNKHIYIDDGLVSLTVLSKGWIICAYLIDGDSLLCVVDNGGTLGSQKGVNLPKTNVDLPAVSEKDKEDLLLGVEMNVDMVFASFIRSAAHVRAIRDILGAEGQEIKIISKIENYEGIVKYWGIGMA</sequence>
<feature type="domain" description="Pyruvate kinase barrel" evidence="14">
    <location>
        <begin position="101"/>
        <end position="261"/>
    </location>
</feature>
<dbReference type="Pfam" id="PF00224">
    <property type="entry name" value="PK"/>
    <property type="match status" value="2"/>
</dbReference>
<feature type="domain" description="Pyruvate kinase barrel" evidence="14">
    <location>
        <begin position="58"/>
        <end position="98"/>
    </location>
</feature>
<dbReference type="EC" id="2.7.1.40" evidence="4 13"/>
<evidence type="ECO:0000259" key="14">
    <source>
        <dbReference type="Pfam" id="PF00224"/>
    </source>
</evidence>
<dbReference type="GO" id="GO:0030955">
    <property type="term" value="F:potassium ion binding"/>
    <property type="evidence" value="ECO:0007669"/>
    <property type="project" value="InterPro"/>
</dbReference>
<evidence type="ECO:0000256" key="10">
    <source>
        <dbReference type="ARBA" id="ARBA00022842"/>
    </source>
</evidence>
<dbReference type="KEGG" id="osn:115229216"/>
<dbReference type="InterPro" id="IPR018209">
    <property type="entry name" value="Pyrv_Knase_AS"/>
</dbReference>
<comment type="pathway">
    <text evidence="2 13">Carbohydrate degradation; glycolysis; pyruvate from D-glyceraldehyde 3-phosphate: step 5/5.</text>
</comment>
<evidence type="ECO:0000256" key="5">
    <source>
        <dbReference type="ARBA" id="ARBA00022679"/>
    </source>
</evidence>
<dbReference type="FunFam" id="2.40.33.10:FF:000023">
    <property type="entry name" value="Pyruvate kinase PKM"/>
    <property type="match status" value="1"/>
</dbReference>
<keyword evidence="7" id="KW-0547">Nucleotide-binding</keyword>
<dbReference type="InterPro" id="IPR011037">
    <property type="entry name" value="Pyrv_Knase-like_insert_dom_sf"/>
</dbReference>
<dbReference type="GO" id="GO:0005524">
    <property type="term" value="F:ATP binding"/>
    <property type="evidence" value="ECO:0007669"/>
    <property type="project" value="UniProtKB-KW"/>
</dbReference>
<evidence type="ECO:0000256" key="2">
    <source>
        <dbReference type="ARBA" id="ARBA00004997"/>
    </source>
</evidence>
<evidence type="ECO:0000313" key="16">
    <source>
        <dbReference type="RefSeq" id="XP_029655468.1"/>
    </source>
</evidence>
<keyword evidence="10 13" id="KW-0460">Magnesium</keyword>
<gene>
    <name evidence="16" type="primary">LOC115229216</name>
</gene>
<dbReference type="InterPro" id="IPR015793">
    <property type="entry name" value="Pyrv_Knase_brl"/>
</dbReference>
<evidence type="ECO:0000256" key="3">
    <source>
        <dbReference type="ARBA" id="ARBA00008663"/>
    </source>
</evidence>
<comment type="catalytic activity">
    <reaction evidence="13">
        <text>pyruvate + ATP = phosphoenolpyruvate + ADP + H(+)</text>
        <dbReference type="Rhea" id="RHEA:18157"/>
        <dbReference type="ChEBI" id="CHEBI:15361"/>
        <dbReference type="ChEBI" id="CHEBI:15378"/>
        <dbReference type="ChEBI" id="CHEBI:30616"/>
        <dbReference type="ChEBI" id="CHEBI:58702"/>
        <dbReference type="ChEBI" id="CHEBI:456216"/>
        <dbReference type="EC" id="2.7.1.40"/>
    </reaction>
</comment>
<keyword evidence="15" id="KW-1185">Reference proteome</keyword>
<dbReference type="GO" id="GO:0016301">
    <property type="term" value="F:kinase activity"/>
    <property type="evidence" value="ECO:0007669"/>
    <property type="project" value="UniProtKB-KW"/>
</dbReference>
<dbReference type="Proteomes" id="UP000515154">
    <property type="component" value="Unplaced"/>
</dbReference>
<keyword evidence="8 13" id="KW-0418">Kinase</keyword>
<dbReference type="InterPro" id="IPR001697">
    <property type="entry name" value="Pyr_Knase"/>
</dbReference>
<evidence type="ECO:0000256" key="9">
    <source>
        <dbReference type="ARBA" id="ARBA00022840"/>
    </source>
</evidence>
<dbReference type="GO" id="GO:0000287">
    <property type="term" value="F:magnesium ion binding"/>
    <property type="evidence" value="ECO:0007669"/>
    <property type="project" value="InterPro"/>
</dbReference>
<dbReference type="UniPathway" id="UPA00109">
    <property type="reaction ID" value="UER00188"/>
</dbReference>
<evidence type="ECO:0000313" key="15">
    <source>
        <dbReference type="Proteomes" id="UP000515154"/>
    </source>
</evidence>
<keyword evidence="9" id="KW-0067">ATP-binding</keyword>
<dbReference type="Gene3D" id="2.40.33.10">
    <property type="entry name" value="PK beta-barrel domain-like"/>
    <property type="match status" value="1"/>
</dbReference>
<accession>A0A6P7TUM7</accession>
<keyword evidence="5 13" id="KW-0808">Transferase</keyword>